<dbReference type="InterPro" id="IPR010794">
    <property type="entry name" value="MalM"/>
</dbReference>
<keyword evidence="1" id="KW-0732">Signal</keyword>
<reference evidence="2 3" key="1">
    <citation type="submission" date="2018-03" db="EMBL/GenBank/DDBJ databases">
        <title>Whole genome sequencing of Histamine producing bacteria.</title>
        <authorList>
            <person name="Butler K."/>
        </authorList>
    </citation>
    <scope>NUCLEOTIDE SEQUENCE [LARGE SCALE GENOMIC DNA]</scope>
    <source>
        <strain evidence="2 3">ATCC 51761</strain>
    </source>
</reference>
<dbReference type="EMBL" id="PYOP01000039">
    <property type="protein sequence ID" value="PSW92491.1"/>
    <property type="molecule type" value="Genomic_DNA"/>
</dbReference>
<dbReference type="Proteomes" id="UP000241190">
    <property type="component" value="Unassembled WGS sequence"/>
</dbReference>
<gene>
    <name evidence="2" type="ORF">C9J52_17870</name>
</gene>
<evidence type="ECO:0000313" key="3">
    <source>
        <dbReference type="Proteomes" id="UP000241190"/>
    </source>
</evidence>
<feature type="signal peptide" evidence="1">
    <location>
        <begin position="1"/>
        <end position="25"/>
    </location>
</feature>
<sequence>MKVIKKRTVLVMALLSIMGCSNTDAVSTNTISPMINQAACCTSYSQFSWIPLQGADISVAINTQSQIGQFPDGKSYFAGFSLPGHVEQMQVTLESFIRGDHVFAPTVMLLNADFQPVKIIDLNKFSLTSSHLLQRAAYQRTFTMTAKNTPYMVVYSPEKYRGESITIPHPERVRAEELGLPRPIVTDPEIKYALTGQLHLAFKPTQLKSYQVSSPVLVPQGQTLIADSSVMPKAVTTVPVPAAVSTVDVSNRAMLPETEAFYNQQITSAIKHKNIKKALQLLNEAKRAGSTSAETVFVELVQ</sequence>
<dbReference type="PROSITE" id="PS51257">
    <property type="entry name" value="PROKAR_LIPOPROTEIN"/>
    <property type="match status" value="1"/>
</dbReference>
<accession>A0ABX5GN98</accession>
<protein>
    <submittedName>
        <fullName evidence="2">Transcriptional regulator</fullName>
    </submittedName>
</protein>
<keyword evidence="3" id="KW-1185">Reference proteome</keyword>
<feature type="chain" id="PRO_5046758391" evidence="1">
    <location>
        <begin position="26"/>
        <end position="302"/>
    </location>
</feature>
<dbReference type="RefSeq" id="WP_045038481.1">
    <property type="nucleotide sequence ID" value="NZ_JZSR01000044.1"/>
</dbReference>
<organism evidence="2 3">
    <name type="scientific">Photobacterium iliopiscarium</name>
    <dbReference type="NCBI Taxonomy" id="56192"/>
    <lineage>
        <taxon>Bacteria</taxon>
        <taxon>Pseudomonadati</taxon>
        <taxon>Pseudomonadota</taxon>
        <taxon>Gammaproteobacteria</taxon>
        <taxon>Vibrionales</taxon>
        <taxon>Vibrionaceae</taxon>
        <taxon>Photobacterium</taxon>
    </lineage>
</organism>
<dbReference type="Pfam" id="PF07148">
    <property type="entry name" value="MalM"/>
    <property type="match status" value="1"/>
</dbReference>
<proteinExistence type="predicted"/>
<name>A0ABX5GN98_9GAMM</name>
<comment type="caution">
    <text evidence="2">The sequence shown here is derived from an EMBL/GenBank/DDBJ whole genome shotgun (WGS) entry which is preliminary data.</text>
</comment>
<evidence type="ECO:0000313" key="2">
    <source>
        <dbReference type="EMBL" id="PSW92491.1"/>
    </source>
</evidence>
<evidence type="ECO:0000256" key="1">
    <source>
        <dbReference type="SAM" id="SignalP"/>
    </source>
</evidence>